<dbReference type="Pfam" id="PF13577">
    <property type="entry name" value="SnoaL_4"/>
    <property type="match status" value="1"/>
</dbReference>
<dbReference type="SUPFAM" id="SSF54427">
    <property type="entry name" value="NTF2-like"/>
    <property type="match status" value="1"/>
</dbReference>
<gene>
    <name evidence="2" type="ORF">I5E68_11780</name>
</gene>
<dbReference type="Proteomes" id="UP000617634">
    <property type="component" value="Unassembled WGS sequence"/>
</dbReference>
<proteinExistence type="predicted"/>
<dbReference type="RefSeq" id="WP_197163930.1">
    <property type="nucleotide sequence ID" value="NZ_JADZGI010000001.1"/>
</dbReference>
<dbReference type="Gene3D" id="3.10.450.50">
    <property type="match status" value="1"/>
</dbReference>
<accession>A0A931HCR1</accession>
<dbReference type="InterPro" id="IPR032710">
    <property type="entry name" value="NTF2-like_dom_sf"/>
</dbReference>
<dbReference type="EMBL" id="JADZGI010000001">
    <property type="protein sequence ID" value="MBH0113630.1"/>
    <property type="molecule type" value="Genomic_DNA"/>
</dbReference>
<reference evidence="2" key="1">
    <citation type="submission" date="2020-11" db="EMBL/GenBank/DDBJ databases">
        <title>Novosphingobium aureum sp. nov., a marine bacterium isolated from sediment of a salt flat.</title>
        <authorList>
            <person name="Yoo Y."/>
            <person name="Kim J.-J."/>
        </authorList>
    </citation>
    <scope>NUCLEOTIDE SEQUENCE</scope>
    <source>
        <strain evidence="2">YJ-S2-02</strain>
    </source>
</reference>
<sequence>MTRSIEQLEAEIHDLTARRDIVRAISAYMRGQDRLDRELQLSAFHEDADVDCGLLRGTREEFTDFAQGFLAQMEGSQHLIGQTDITVEGDRAHGEIYFFAWHRLVEDDQRYDLFMAGRYIDEYACRDGRWAITRRRELIDWGRKDKVSDGFMADMPLLHLGARSGADFSQLRDWSSGT</sequence>
<comment type="caution">
    <text evidence="2">The sequence shown here is derived from an EMBL/GenBank/DDBJ whole genome shotgun (WGS) entry which is preliminary data.</text>
</comment>
<evidence type="ECO:0000259" key="1">
    <source>
        <dbReference type="Pfam" id="PF13577"/>
    </source>
</evidence>
<evidence type="ECO:0000313" key="2">
    <source>
        <dbReference type="EMBL" id="MBH0113630.1"/>
    </source>
</evidence>
<name>A0A931HCR1_9SPHN</name>
<keyword evidence="3" id="KW-1185">Reference proteome</keyword>
<protein>
    <submittedName>
        <fullName evidence="2">Nuclear transport factor 2 family protein</fullName>
    </submittedName>
</protein>
<dbReference type="InterPro" id="IPR037401">
    <property type="entry name" value="SnoaL-like"/>
</dbReference>
<dbReference type="AlphaFoldDB" id="A0A931HCR1"/>
<evidence type="ECO:0000313" key="3">
    <source>
        <dbReference type="Proteomes" id="UP000617634"/>
    </source>
</evidence>
<feature type="domain" description="SnoaL-like" evidence="1">
    <location>
        <begin position="14"/>
        <end position="136"/>
    </location>
</feature>
<organism evidence="2 3">
    <name type="scientific">Novosphingobium aureum</name>
    <dbReference type="NCBI Taxonomy" id="2792964"/>
    <lineage>
        <taxon>Bacteria</taxon>
        <taxon>Pseudomonadati</taxon>
        <taxon>Pseudomonadota</taxon>
        <taxon>Alphaproteobacteria</taxon>
        <taxon>Sphingomonadales</taxon>
        <taxon>Sphingomonadaceae</taxon>
        <taxon>Novosphingobium</taxon>
    </lineage>
</organism>